<evidence type="ECO:0000256" key="7">
    <source>
        <dbReference type="SAM" id="MobiDB-lite"/>
    </source>
</evidence>
<evidence type="ECO:0000256" key="6">
    <source>
        <dbReference type="PROSITE-ProRule" id="PRU01240"/>
    </source>
</evidence>
<dbReference type="InterPro" id="IPR023828">
    <property type="entry name" value="Peptidase_S8_Ser-AS"/>
</dbReference>
<dbReference type="PROSITE" id="PS51892">
    <property type="entry name" value="SUBTILASE"/>
    <property type="match status" value="1"/>
</dbReference>
<feature type="domain" description="Peptidase S8/S53" evidence="9">
    <location>
        <begin position="54"/>
        <end position="369"/>
    </location>
</feature>
<name>A0A1F6M6R7_9BACT</name>
<reference evidence="10 11" key="1">
    <citation type="journal article" date="2016" name="Nat. Commun.">
        <title>Thousands of microbial genomes shed light on interconnected biogeochemical processes in an aquifer system.</title>
        <authorList>
            <person name="Anantharaman K."/>
            <person name="Brown C.T."/>
            <person name="Hug L.A."/>
            <person name="Sharon I."/>
            <person name="Castelle C.J."/>
            <person name="Probst A.J."/>
            <person name="Thomas B.C."/>
            <person name="Singh A."/>
            <person name="Wilkins M.J."/>
            <person name="Karaoz U."/>
            <person name="Brodie E.L."/>
            <person name="Williams K.H."/>
            <person name="Hubbard S.S."/>
            <person name="Banfield J.F."/>
        </authorList>
    </citation>
    <scope>NUCLEOTIDE SEQUENCE [LARGE SCALE GENOMIC DNA]</scope>
</reference>
<comment type="caution">
    <text evidence="10">The sequence shown here is derived from an EMBL/GenBank/DDBJ whole genome shotgun (WGS) entry which is preliminary data.</text>
</comment>
<dbReference type="Gene3D" id="3.40.50.200">
    <property type="entry name" value="Peptidase S8/S53 domain"/>
    <property type="match status" value="1"/>
</dbReference>
<evidence type="ECO:0000256" key="5">
    <source>
        <dbReference type="PIRSR" id="PIRSR615500-1"/>
    </source>
</evidence>
<dbReference type="PROSITE" id="PS00138">
    <property type="entry name" value="SUBTILASE_SER"/>
    <property type="match status" value="1"/>
</dbReference>
<dbReference type="InterPro" id="IPR028994">
    <property type="entry name" value="Integrin_alpha_N"/>
</dbReference>
<dbReference type="Pfam" id="PF00082">
    <property type="entry name" value="Peptidase_S8"/>
    <property type="match status" value="1"/>
</dbReference>
<feature type="active site" description="Charge relay system" evidence="5 6">
    <location>
        <position position="145"/>
    </location>
</feature>
<dbReference type="InterPro" id="IPR034204">
    <property type="entry name" value="PfSUB1-like_cat_dom"/>
</dbReference>
<dbReference type="PANTHER" id="PTHR43806:SF11">
    <property type="entry name" value="CEREVISIN-RELATED"/>
    <property type="match status" value="1"/>
</dbReference>
<evidence type="ECO:0000256" key="3">
    <source>
        <dbReference type="ARBA" id="ARBA00022801"/>
    </source>
</evidence>
<evidence type="ECO:0000256" key="2">
    <source>
        <dbReference type="ARBA" id="ARBA00022670"/>
    </source>
</evidence>
<evidence type="ECO:0000259" key="9">
    <source>
        <dbReference type="Pfam" id="PF00082"/>
    </source>
</evidence>
<proteinExistence type="inferred from homology"/>
<organism evidence="10 11">
    <name type="scientific">Candidatus Magasanikbacteria bacterium RIFCSPHIGHO2_02_FULL_41_13</name>
    <dbReference type="NCBI Taxonomy" id="1798676"/>
    <lineage>
        <taxon>Bacteria</taxon>
        <taxon>Candidatus Magasanikiibacteriota</taxon>
    </lineage>
</organism>
<evidence type="ECO:0000256" key="1">
    <source>
        <dbReference type="ARBA" id="ARBA00011073"/>
    </source>
</evidence>
<evidence type="ECO:0000313" key="11">
    <source>
        <dbReference type="Proteomes" id="UP000178742"/>
    </source>
</evidence>
<dbReference type="SUPFAM" id="SSF52743">
    <property type="entry name" value="Subtilisin-like"/>
    <property type="match status" value="1"/>
</dbReference>
<feature type="region of interest" description="Disordered" evidence="7">
    <location>
        <begin position="115"/>
        <end position="135"/>
    </location>
</feature>
<dbReference type="CDD" id="cd07473">
    <property type="entry name" value="Peptidases_S8_Subtilisin_like"/>
    <property type="match status" value="1"/>
</dbReference>
<comment type="similarity">
    <text evidence="1 6">Belongs to the peptidase S8 family.</text>
</comment>
<dbReference type="PANTHER" id="PTHR43806">
    <property type="entry name" value="PEPTIDASE S8"/>
    <property type="match status" value="1"/>
</dbReference>
<protein>
    <recommendedName>
        <fullName evidence="9">Peptidase S8/S53 domain-containing protein</fullName>
    </recommendedName>
</protein>
<evidence type="ECO:0000256" key="4">
    <source>
        <dbReference type="ARBA" id="ARBA00022825"/>
    </source>
</evidence>
<dbReference type="GO" id="GO:0006508">
    <property type="term" value="P:proteolysis"/>
    <property type="evidence" value="ECO:0007669"/>
    <property type="project" value="UniProtKB-KW"/>
</dbReference>
<keyword evidence="4 6" id="KW-0720">Serine protease</keyword>
<keyword evidence="2 6" id="KW-0645">Protease</keyword>
<dbReference type="InterPro" id="IPR036852">
    <property type="entry name" value="Peptidase_S8/S53_dom_sf"/>
</dbReference>
<dbReference type="InterPro" id="IPR050131">
    <property type="entry name" value="Peptidase_S8_subtilisin-like"/>
</dbReference>
<dbReference type="PRINTS" id="PR00723">
    <property type="entry name" value="SUBTILISIN"/>
</dbReference>
<feature type="compositionally biased region" description="Polar residues" evidence="7">
    <location>
        <begin position="122"/>
        <end position="135"/>
    </location>
</feature>
<evidence type="ECO:0000313" key="10">
    <source>
        <dbReference type="EMBL" id="OGH67347.1"/>
    </source>
</evidence>
<dbReference type="AlphaFoldDB" id="A0A1F6M6R7"/>
<accession>A0A1F6M6R7</accession>
<keyword evidence="3 6" id="KW-0378">Hydrolase</keyword>
<feature type="chain" id="PRO_5009525547" description="Peptidase S8/S53 domain-containing protein" evidence="8">
    <location>
        <begin position="26"/>
        <end position="668"/>
    </location>
</feature>
<dbReference type="InterPro" id="IPR000209">
    <property type="entry name" value="Peptidase_S8/S53_dom"/>
</dbReference>
<sequence>MKKSFLSLWMSVFLIGNLLPNFVFAQVPNDPKVSQWAFKDIGAYGAWDLSTGSRSVVVAVIDNGFDSNQPDLKENVWKNIKEIPKNDIDDDNNGYIDDVEGWNFVAVDLDGDGKIRGDERNGNNNPVPDVSGLSSQQKDQGFFNHATLVAGLIGAVGNNKRDSAGINWKVSLMNLKVLGNTGAGDYTPLAEAVFYAVNNGADIINISAVGTNSPDLDKAIDYAYKRGVVVVAAAGNNSGDLNEAPLYPACSDAGASLDKQKVLGVSAIDQTHRLADFSNYGSDCIDITAPGVHIGSLLRYEPSEGLKKEWSDGWNGTSFATPLVSGAAALIKAVEPDWKAPQIYQALLKSTHKTPPQDELVYQNLFGFGLLQVDKAVKYAVDRLPTATLLTSLNLFDANTGLLQVISSDKQVTSSNKSFLRKVNLLKAFKNNGETQYLTMRVFQGNNQVTVYSQNWQKLQRFNVPLFVNAQVLIEDFLNKGEPQIVVVPHNSENPLLVFSLDGKQLASHTLSVHGTSRIAANFISGQRLALLSKEKGKTYLQIFDNTFTQKQDILLPSLGTIFQIETSDIDGDKKQEYILLTQKGLNATINIVGDTGKLIRQFPVTNTVGASDVQMLIGDFNGDKKDDILTLEKNANSITLWKNTAVIVDRIVFSRSSNQMFSLIPII</sequence>
<dbReference type="InterPro" id="IPR015500">
    <property type="entry name" value="Peptidase_S8_subtilisin-rel"/>
</dbReference>
<feature type="signal peptide" evidence="8">
    <location>
        <begin position="1"/>
        <end position="25"/>
    </location>
</feature>
<dbReference type="EMBL" id="MFPX01000004">
    <property type="protein sequence ID" value="OGH67347.1"/>
    <property type="molecule type" value="Genomic_DNA"/>
</dbReference>
<dbReference type="Proteomes" id="UP000178742">
    <property type="component" value="Unassembled WGS sequence"/>
</dbReference>
<dbReference type="SUPFAM" id="SSF69318">
    <property type="entry name" value="Integrin alpha N-terminal domain"/>
    <property type="match status" value="1"/>
</dbReference>
<feature type="active site" description="Charge relay system" evidence="5 6">
    <location>
        <position position="62"/>
    </location>
</feature>
<dbReference type="GO" id="GO:0004252">
    <property type="term" value="F:serine-type endopeptidase activity"/>
    <property type="evidence" value="ECO:0007669"/>
    <property type="project" value="UniProtKB-UniRule"/>
</dbReference>
<dbReference type="STRING" id="1798676.A3B90_00635"/>
<evidence type="ECO:0000256" key="8">
    <source>
        <dbReference type="SAM" id="SignalP"/>
    </source>
</evidence>
<keyword evidence="8" id="KW-0732">Signal</keyword>
<feature type="active site" description="Charge relay system" evidence="5 6">
    <location>
        <position position="318"/>
    </location>
</feature>
<gene>
    <name evidence="10" type="ORF">A3B90_00635</name>
</gene>